<dbReference type="SUPFAM" id="SSF53756">
    <property type="entry name" value="UDP-Glycosyltransferase/glycogen phosphorylase"/>
    <property type="match status" value="1"/>
</dbReference>
<feature type="domain" description="Glycosyl transferase family 1" evidence="1">
    <location>
        <begin position="252"/>
        <end position="376"/>
    </location>
</feature>
<dbReference type="Proteomes" id="UP000288395">
    <property type="component" value="Unassembled WGS sequence"/>
</dbReference>
<keyword evidence="3" id="KW-1185">Reference proteome</keyword>
<dbReference type="OrthoDB" id="258796at2"/>
<protein>
    <submittedName>
        <fullName evidence="2">Glucosyltransferase</fullName>
    </submittedName>
</protein>
<dbReference type="Pfam" id="PF00534">
    <property type="entry name" value="Glycos_transf_1"/>
    <property type="match status" value="1"/>
</dbReference>
<dbReference type="InterPro" id="IPR050194">
    <property type="entry name" value="Glycosyltransferase_grp1"/>
</dbReference>
<dbReference type="Gene3D" id="3.40.50.2000">
    <property type="entry name" value="Glycogen Phosphorylase B"/>
    <property type="match status" value="2"/>
</dbReference>
<keyword evidence="2" id="KW-0808">Transferase</keyword>
<evidence type="ECO:0000259" key="1">
    <source>
        <dbReference type="Pfam" id="PF00534"/>
    </source>
</evidence>
<accession>A0A432VTA4</accession>
<dbReference type="RefSeq" id="WP_126767716.1">
    <property type="nucleotide sequence ID" value="NZ_PIPJ01000007.1"/>
</dbReference>
<dbReference type="PANTHER" id="PTHR45947:SF3">
    <property type="entry name" value="SULFOQUINOVOSYL TRANSFERASE SQD2"/>
    <property type="match status" value="1"/>
</dbReference>
<reference evidence="3" key="1">
    <citation type="journal article" date="2018" name="Front. Microbiol.">
        <title>Genome-Based Analysis Reveals the Taxonomy and Diversity of the Family Idiomarinaceae.</title>
        <authorList>
            <person name="Liu Y."/>
            <person name="Lai Q."/>
            <person name="Shao Z."/>
        </authorList>
    </citation>
    <scope>NUCLEOTIDE SEQUENCE [LARGE SCALE GENOMIC DNA]</scope>
    <source>
        <strain evidence="3">GBPy7</strain>
    </source>
</reference>
<gene>
    <name evidence="2" type="ORF">CWE08_09295</name>
</gene>
<proteinExistence type="predicted"/>
<dbReference type="PANTHER" id="PTHR45947">
    <property type="entry name" value="SULFOQUINOVOSYL TRANSFERASE SQD2"/>
    <property type="match status" value="1"/>
</dbReference>
<organism evidence="2 3">
    <name type="scientific">Aliidiomarina iranensis</name>
    <dbReference type="NCBI Taxonomy" id="1434071"/>
    <lineage>
        <taxon>Bacteria</taxon>
        <taxon>Pseudomonadati</taxon>
        <taxon>Pseudomonadota</taxon>
        <taxon>Gammaproteobacteria</taxon>
        <taxon>Alteromonadales</taxon>
        <taxon>Idiomarinaceae</taxon>
        <taxon>Aliidiomarina</taxon>
    </lineage>
</organism>
<evidence type="ECO:0000313" key="2">
    <source>
        <dbReference type="EMBL" id="RUO19617.1"/>
    </source>
</evidence>
<comment type="caution">
    <text evidence="2">The sequence shown here is derived from an EMBL/GenBank/DDBJ whole genome shotgun (WGS) entry which is preliminary data.</text>
</comment>
<dbReference type="EMBL" id="PIPJ01000007">
    <property type="protein sequence ID" value="RUO19617.1"/>
    <property type="molecule type" value="Genomic_DNA"/>
</dbReference>
<dbReference type="InterPro" id="IPR001296">
    <property type="entry name" value="Glyco_trans_1"/>
</dbReference>
<dbReference type="AlphaFoldDB" id="A0A432VTA4"/>
<name>A0A432VTA4_9GAMM</name>
<sequence>METMDRRVLHFVSGNLSGGAAKGALLLHNSLLNLGVNSFIITSSRIKVDAPNILYLNDRFQIRLLARKIFDKLIPLMFGAQFSTPLSMGVCGMSVKELKAIIRESDIIHLHWINSGFVDLNVFAKFSNDIVWTLRDMWPFTGLCHYTHGCEKFKVHCYKCPQLASSYVFDLVDFLFKRRLAVYRKLNFKVAIGISDWISDQARSSSLLRGVPVHTISNTIDFDNFDISGPRKLARTHLGISTKCKVILIGAVNLKSPYKGLDLFIESLQSLNSEEYLIVTFGALGDKSFIKYGFKCLHLGVLNNEELREAYNAADVFVAPSKMDAFAKTVAEALACGTPVVCFDNSGPSEIVVHGLTGYHAKAFNVIDLAFGISWVCREITGDHGRQLLRNSVLTRFSPSVLAEQYKEVYKKL</sequence>
<dbReference type="GO" id="GO:0016757">
    <property type="term" value="F:glycosyltransferase activity"/>
    <property type="evidence" value="ECO:0007669"/>
    <property type="project" value="InterPro"/>
</dbReference>
<evidence type="ECO:0000313" key="3">
    <source>
        <dbReference type="Proteomes" id="UP000288395"/>
    </source>
</evidence>